<sequence>MPSRAGAQLSRAQQVAAAIENELLAARTPVGTSLGRRTDLMERHKVSPTVMNEVLRILRDRGLVVVKPGPGGGVFVASQPPQVRLGALDLWFSGTGTDPLDLFEARTHLEDVLASVAVDRAGPTDVRDMEWALEEMRGAADARAYLDANLRLHLAIARAARIPVLTGMYEAIAAIIQGTLTRAELLPGHEEIYSGNVDVHAEIVAAIRDRNREALTKLMTLHRQDLVRAVDASRSPADPD</sequence>
<gene>
    <name evidence="5" type="ORF">HF526_19635</name>
</gene>
<protein>
    <submittedName>
        <fullName evidence="5">FadR family transcriptional regulator</fullName>
    </submittedName>
</protein>
<dbReference type="InterPro" id="IPR036390">
    <property type="entry name" value="WH_DNA-bd_sf"/>
</dbReference>
<evidence type="ECO:0000256" key="2">
    <source>
        <dbReference type="ARBA" id="ARBA00023125"/>
    </source>
</evidence>
<reference evidence="5 6" key="1">
    <citation type="submission" date="2020-04" db="EMBL/GenBank/DDBJ databases">
        <authorList>
            <person name="Klaysubun C."/>
            <person name="Duangmal K."/>
            <person name="Lipun K."/>
        </authorList>
    </citation>
    <scope>NUCLEOTIDE SEQUENCE [LARGE SCALE GENOMIC DNA]</scope>
    <source>
        <strain evidence="5 6">K10HN5</strain>
    </source>
</reference>
<evidence type="ECO:0000313" key="5">
    <source>
        <dbReference type="EMBL" id="NMH99509.1"/>
    </source>
</evidence>
<organism evidence="5 6">
    <name type="scientific">Pseudonocardia acidicola</name>
    <dbReference type="NCBI Taxonomy" id="2724939"/>
    <lineage>
        <taxon>Bacteria</taxon>
        <taxon>Bacillati</taxon>
        <taxon>Actinomycetota</taxon>
        <taxon>Actinomycetes</taxon>
        <taxon>Pseudonocardiales</taxon>
        <taxon>Pseudonocardiaceae</taxon>
        <taxon>Pseudonocardia</taxon>
    </lineage>
</organism>
<dbReference type="Pfam" id="PF07729">
    <property type="entry name" value="FCD"/>
    <property type="match status" value="1"/>
</dbReference>
<dbReference type="SMART" id="SM00895">
    <property type="entry name" value="FCD"/>
    <property type="match status" value="1"/>
</dbReference>
<name>A0ABX1SF14_9PSEU</name>
<dbReference type="InterPro" id="IPR000524">
    <property type="entry name" value="Tscrpt_reg_HTH_GntR"/>
</dbReference>
<evidence type="ECO:0000313" key="6">
    <source>
        <dbReference type="Proteomes" id="UP000820669"/>
    </source>
</evidence>
<dbReference type="SMART" id="SM00345">
    <property type="entry name" value="HTH_GNTR"/>
    <property type="match status" value="1"/>
</dbReference>
<dbReference type="RefSeq" id="WP_169382994.1">
    <property type="nucleotide sequence ID" value="NZ_JAAXLA010000037.1"/>
</dbReference>
<evidence type="ECO:0000256" key="1">
    <source>
        <dbReference type="ARBA" id="ARBA00023015"/>
    </source>
</evidence>
<keyword evidence="3" id="KW-0804">Transcription</keyword>
<accession>A0ABX1SF14</accession>
<evidence type="ECO:0000259" key="4">
    <source>
        <dbReference type="PROSITE" id="PS50949"/>
    </source>
</evidence>
<dbReference type="PANTHER" id="PTHR43537:SF5">
    <property type="entry name" value="UXU OPERON TRANSCRIPTIONAL REGULATOR"/>
    <property type="match status" value="1"/>
</dbReference>
<keyword evidence="2" id="KW-0238">DNA-binding</keyword>
<proteinExistence type="predicted"/>
<dbReference type="InterPro" id="IPR011711">
    <property type="entry name" value="GntR_C"/>
</dbReference>
<comment type="caution">
    <text evidence="5">The sequence shown here is derived from an EMBL/GenBank/DDBJ whole genome shotgun (WGS) entry which is preliminary data.</text>
</comment>
<feature type="domain" description="HTH gntR-type" evidence="4">
    <location>
        <begin position="9"/>
        <end position="79"/>
    </location>
</feature>
<dbReference type="Proteomes" id="UP000820669">
    <property type="component" value="Unassembled WGS sequence"/>
</dbReference>
<dbReference type="InterPro" id="IPR036388">
    <property type="entry name" value="WH-like_DNA-bd_sf"/>
</dbReference>
<dbReference type="EMBL" id="JAAXLA010000037">
    <property type="protein sequence ID" value="NMH99509.1"/>
    <property type="molecule type" value="Genomic_DNA"/>
</dbReference>
<dbReference type="Gene3D" id="1.10.10.10">
    <property type="entry name" value="Winged helix-like DNA-binding domain superfamily/Winged helix DNA-binding domain"/>
    <property type="match status" value="1"/>
</dbReference>
<dbReference type="Gene3D" id="1.20.120.530">
    <property type="entry name" value="GntR ligand-binding domain-like"/>
    <property type="match status" value="1"/>
</dbReference>
<dbReference type="PROSITE" id="PS50949">
    <property type="entry name" value="HTH_GNTR"/>
    <property type="match status" value="1"/>
</dbReference>
<dbReference type="InterPro" id="IPR008920">
    <property type="entry name" value="TF_FadR/GntR_C"/>
</dbReference>
<dbReference type="Pfam" id="PF00392">
    <property type="entry name" value="GntR"/>
    <property type="match status" value="1"/>
</dbReference>
<evidence type="ECO:0000256" key="3">
    <source>
        <dbReference type="ARBA" id="ARBA00023163"/>
    </source>
</evidence>
<dbReference type="PANTHER" id="PTHR43537">
    <property type="entry name" value="TRANSCRIPTIONAL REGULATOR, GNTR FAMILY"/>
    <property type="match status" value="1"/>
</dbReference>
<dbReference type="SUPFAM" id="SSF46785">
    <property type="entry name" value="Winged helix' DNA-binding domain"/>
    <property type="match status" value="1"/>
</dbReference>
<dbReference type="SUPFAM" id="SSF48008">
    <property type="entry name" value="GntR ligand-binding domain-like"/>
    <property type="match status" value="1"/>
</dbReference>
<keyword evidence="1" id="KW-0805">Transcription regulation</keyword>
<keyword evidence="6" id="KW-1185">Reference proteome</keyword>